<feature type="transmembrane region" description="Helical" evidence="1">
    <location>
        <begin position="90"/>
        <end position="109"/>
    </location>
</feature>
<sequence>MNFLKSIESGKISINKIGIFKAILIIIISFFIGETGLFFNGWIKSLGSAAPYGRFIVEIIFKFLSVVVILKIFSKKSEEDFEYNSPNLQYYLFTFLIIVGFRLFYEYSIGGIVSNIKMNPVIQKAFEELAVSPIVLILTVAVLAPIFEEVIFRGIILNGMAKRLNTKIAIIISAFLFALVHMNLVQGINAFLLGILLGFIYLKTRSIYLSIFAHFINNSVGIMIAGAMEKLAFRNELIFQIIVTIVGAIIMICGCLWYRKNGKNVLRELKCTNN</sequence>
<feature type="transmembrane region" description="Helical" evidence="1">
    <location>
        <begin position="129"/>
        <end position="147"/>
    </location>
</feature>
<feature type="transmembrane region" description="Helical" evidence="1">
    <location>
        <begin position="207"/>
        <end position="225"/>
    </location>
</feature>
<dbReference type="Proteomes" id="UP001079657">
    <property type="component" value="Unassembled WGS sequence"/>
</dbReference>
<comment type="caution">
    <text evidence="3">The sequence shown here is derived from an EMBL/GenBank/DDBJ whole genome shotgun (WGS) entry which is preliminary data.</text>
</comment>
<dbReference type="EMBL" id="JAPQES010000011">
    <property type="protein sequence ID" value="MCY6372744.1"/>
    <property type="molecule type" value="Genomic_DNA"/>
</dbReference>
<dbReference type="Pfam" id="PF02517">
    <property type="entry name" value="Rce1-like"/>
    <property type="match status" value="1"/>
</dbReference>
<feature type="transmembrane region" description="Helical" evidence="1">
    <location>
        <begin position="12"/>
        <end position="32"/>
    </location>
</feature>
<dbReference type="RefSeq" id="WP_268051805.1">
    <property type="nucleotide sequence ID" value="NZ_JAPQES010000011.1"/>
</dbReference>
<dbReference type="InterPro" id="IPR003675">
    <property type="entry name" value="Rce1/LyrA-like_dom"/>
</dbReference>
<protein>
    <submittedName>
        <fullName evidence="3">CPBP family intramembrane metalloprotease</fullName>
    </submittedName>
</protein>
<keyword evidence="1" id="KW-0812">Transmembrane</keyword>
<feature type="transmembrane region" description="Helical" evidence="1">
    <location>
        <begin position="237"/>
        <end position="259"/>
    </location>
</feature>
<name>A0ABT4CUL1_9CLOT</name>
<evidence type="ECO:0000313" key="4">
    <source>
        <dbReference type="Proteomes" id="UP001079657"/>
    </source>
</evidence>
<keyword evidence="1" id="KW-1133">Transmembrane helix</keyword>
<gene>
    <name evidence="3" type="ORF">OXH55_19315</name>
</gene>
<feature type="transmembrane region" description="Helical" evidence="1">
    <location>
        <begin position="168"/>
        <end position="201"/>
    </location>
</feature>
<evidence type="ECO:0000256" key="1">
    <source>
        <dbReference type="SAM" id="Phobius"/>
    </source>
</evidence>
<dbReference type="InterPro" id="IPR052710">
    <property type="entry name" value="CAAX_protease"/>
</dbReference>
<proteinExistence type="predicted"/>
<keyword evidence="4" id="KW-1185">Reference proteome</keyword>
<keyword evidence="1" id="KW-0472">Membrane</keyword>
<keyword evidence="3" id="KW-0378">Hydrolase</keyword>
<keyword evidence="3" id="KW-0482">Metalloprotease</keyword>
<reference evidence="3" key="1">
    <citation type="submission" date="2022-12" db="EMBL/GenBank/DDBJ databases">
        <authorList>
            <person name="Wang J."/>
        </authorList>
    </citation>
    <scope>NUCLEOTIDE SEQUENCE</scope>
    <source>
        <strain evidence="3">HY-42-06</strain>
    </source>
</reference>
<dbReference type="GO" id="GO:0008237">
    <property type="term" value="F:metallopeptidase activity"/>
    <property type="evidence" value="ECO:0007669"/>
    <property type="project" value="UniProtKB-KW"/>
</dbReference>
<dbReference type="PANTHER" id="PTHR36435:SF1">
    <property type="entry name" value="CAAX AMINO TERMINAL PROTEASE FAMILY PROTEIN"/>
    <property type="match status" value="1"/>
</dbReference>
<evidence type="ECO:0000313" key="3">
    <source>
        <dbReference type="EMBL" id="MCY6372744.1"/>
    </source>
</evidence>
<dbReference type="PANTHER" id="PTHR36435">
    <property type="entry name" value="SLR1288 PROTEIN"/>
    <property type="match status" value="1"/>
</dbReference>
<evidence type="ECO:0000259" key="2">
    <source>
        <dbReference type="Pfam" id="PF02517"/>
    </source>
</evidence>
<feature type="domain" description="CAAX prenyl protease 2/Lysostaphin resistance protein A-like" evidence="2">
    <location>
        <begin position="132"/>
        <end position="219"/>
    </location>
</feature>
<keyword evidence="3" id="KW-0645">Protease</keyword>
<organism evidence="3 4">
    <name type="scientific">Clostridium ganghwense</name>
    <dbReference type="NCBI Taxonomy" id="312089"/>
    <lineage>
        <taxon>Bacteria</taxon>
        <taxon>Bacillati</taxon>
        <taxon>Bacillota</taxon>
        <taxon>Clostridia</taxon>
        <taxon>Eubacteriales</taxon>
        <taxon>Clostridiaceae</taxon>
        <taxon>Clostridium</taxon>
    </lineage>
</organism>
<accession>A0ABT4CUL1</accession>
<feature type="transmembrane region" description="Helical" evidence="1">
    <location>
        <begin position="52"/>
        <end position="70"/>
    </location>
</feature>